<sequence length="174" mass="20144">MPIRSTLTMLTQAYDLHNYRGLKSYGDDEICKNWKLIASPHTESTTTLVLYRDNATDHILWNACLKNCLETIKCPYISTIEGVKIESIKVYNDDVEDVLNFLRPLAQQCVFRRVQFNNAKPCIVTACSDFFKPSSISSIQFEKYVSENNFDVWLNFARKIRASHVKYVPIYAEN</sequence>
<gene>
    <name evidence="1" type="ORF">PMAYCL1PPCAC_26185</name>
</gene>
<name>A0AAN5D5B3_9BILA</name>
<dbReference type="Proteomes" id="UP001328107">
    <property type="component" value="Unassembled WGS sequence"/>
</dbReference>
<protein>
    <submittedName>
        <fullName evidence="1">Uncharacterized protein</fullName>
    </submittedName>
</protein>
<evidence type="ECO:0000313" key="2">
    <source>
        <dbReference type="Proteomes" id="UP001328107"/>
    </source>
</evidence>
<dbReference type="EMBL" id="BTRK01000005">
    <property type="protein sequence ID" value="GMR55990.1"/>
    <property type="molecule type" value="Genomic_DNA"/>
</dbReference>
<organism evidence="1 2">
    <name type="scientific">Pristionchus mayeri</name>
    <dbReference type="NCBI Taxonomy" id="1317129"/>
    <lineage>
        <taxon>Eukaryota</taxon>
        <taxon>Metazoa</taxon>
        <taxon>Ecdysozoa</taxon>
        <taxon>Nematoda</taxon>
        <taxon>Chromadorea</taxon>
        <taxon>Rhabditida</taxon>
        <taxon>Rhabditina</taxon>
        <taxon>Diplogasteromorpha</taxon>
        <taxon>Diplogasteroidea</taxon>
        <taxon>Neodiplogasteridae</taxon>
        <taxon>Pristionchus</taxon>
    </lineage>
</organism>
<keyword evidence="2" id="KW-1185">Reference proteome</keyword>
<proteinExistence type="predicted"/>
<reference evidence="2" key="1">
    <citation type="submission" date="2022-10" db="EMBL/GenBank/DDBJ databases">
        <title>Genome assembly of Pristionchus species.</title>
        <authorList>
            <person name="Yoshida K."/>
            <person name="Sommer R.J."/>
        </authorList>
    </citation>
    <scope>NUCLEOTIDE SEQUENCE [LARGE SCALE GENOMIC DNA]</scope>
    <source>
        <strain evidence="2">RS5460</strain>
    </source>
</reference>
<feature type="non-terminal residue" evidence="1">
    <location>
        <position position="174"/>
    </location>
</feature>
<dbReference type="AlphaFoldDB" id="A0AAN5D5B3"/>
<comment type="caution">
    <text evidence="1">The sequence shown here is derived from an EMBL/GenBank/DDBJ whole genome shotgun (WGS) entry which is preliminary data.</text>
</comment>
<evidence type="ECO:0000313" key="1">
    <source>
        <dbReference type="EMBL" id="GMR55990.1"/>
    </source>
</evidence>
<accession>A0AAN5D5B3</accession>